<accession>A0A835PCS5</accession>
<dbReference type="SUPFAM" id="SSF53756">
    <property type="entry name" value="UDP-Glycosyltransferase/glycogen phosphorylase"/>
    <property type="match status" value="1"/>
</dbReference>
<dbReference type="PANTHER" id="PTHR48045:SF1">
    <property type="entry name" value="GLYCOSYLTRANSFERASE"/>
    <property type="match status" value="1"/>
</dbReference>
<evidence type="ECO:0000313" key="2">
    <source>
        <dbReference type="EMBL" id="KAG0493091.1"/>
    </source>
</evidence>
<dbReference type="EMBL" id="JADCNL010000002">
    <property type="protein sequence ID" value="KAG0493091.1"/>
    <property type="molecule type" value="Genomic_DNA"/>
</dbReference>
<dbReference type="PANTHER" id="PTHR48045">
    <property type="entry name" value="UDP-GLYCOSYLTRANSFERASE 72B1"/>
    <property type="match status" value="1"/>
</dbReference>
<gene>
    <name evidence="2" type="ORF">HPP92_006489</name>
    <name evidence="1" type="ORF">HPP92_027448</name>
</gene>
<protein>
    <submittedName>
        <fullName evidence="1">Uncharacterized protein</fullName>
    </submittedName>
</protein>
<name>A0A835PCS5_VANPL</name>
<evidence type="ECO:0000313" key="3">
    <source>
        <dbReference type="Proteomes" id="UP000636800"/>
    </source>
</evidence>
<sequence>MEEGREAPSHVVLIPSPGMGHLIPLTEFAKRLLPWKHLSTTVITFSAFTSVAEQSLLTSLSASISIIAVPNIRHDDLGARGGTETKLGDAIMASFPFLRTILLNLKEQAPVVALVTDIITIGVHHVARELGLPAFVFFTTTIMYLTLFLDLPNIYNQTNEDGNLIHLPGNVPFRPKDLPR</sequence>
<comment type="caution">
    <text evidence="1">The sequence shown here is derived from an EMBL/GenBank/DDBJ whole genome shotgun (WGS) entry which is preliminary data.</text>
</comment>
<dbReference type="Proteomes" id="UP000639772">
    <property type="component" value="Unassembled WGS sequence"/>
</dbReference>
<evidence type="ECO:0000313" key="4">
    <source>
        <dbReference type="Proteomes" id="UP000639772"/>
    </source>
</evidence>
<evidence type="ECO:0000313" key="1">
    <source>
        <dbReference type="EMBL" id="KAG0449163.1"/>
    </source>
</evidence>
<organism evidence="1 4">
    <name type="scientific">Vanilla planifolia</name>
    <name type="common">Vanilla</name>
    <dbReference type="NCBI Taxonomy" id="51239"/>
    <lineage>
        <taxon>Eukaryota</taxon>
        <taxon>Viridiplantae</taxon>
        <taxon>Streptophyta</taxon>
        <taxon>Embryophyta</taxon>
        <taxon>Tracheophyta</taxon>
        <taxon>Spermatophyta</taxon>
        <taxon>Magnoliopsida</taxon>
        <taxon>Liliopsida</taxon>
        <taxon>Asparagales</taxon>
        <taxon>Orchidaceae</taxon>
        <taxon>Vanilloideae</taxon>
        <taxon>Vanilleae</taxon>
        <taxon>Vanilla</taxon>
    </lineage>
</organism>
<proteinExistence type="predicted"/>
<dbReference type="AlphaFoldDB" id="A0A835PCS5"/>
<dbReference type="OrthoDB" id="5835829at2759"/>
<dbReference type="Proteomes" id="UP000636800">
    <property type="component" value="Chromosome 2"/>
</dbReference>
<reference evidence="3 4" key="1">
    <citation type="journal article" date="2020" name="Nat. Food">
        <title>A phased Vanilla planifolia genome enables genetic improvement of flavour and production.</title>
        <authorList>
            <person name="Hasing T."/>
            <person name="Tang H."/>
            <person name="Brym M."/>
            <person name="Khazi F."/>
            <person name="Huang T."/>
            <person name="Chambers A.H."/>
        </authorList>
    </citation>
    <scope>NUCLEOTIDE SEQUENCE [LARGE SCALE GENOMIC DNA]</scope>
    <source>
        <tissue evidence="1">Leaf</tissue>
    </source>
</reference>
<dbReference type="Gene3D" id="3.40.50.2000">
    <property type="entry name" value="Glycogen Phosphorylase B"/>
    <property type="match status" value="1"/>
</dbReference>
<keyword evidence="3" id="KW-1185">Reference proteome</keyword>
<dbReference type="EMBL" id="JADCNM010000202">
    <property type="protein sequence ID" value="KAG0449163.1"/>
    <property type="molecule type" value="Genomic_DNA"/>
</dbReference>